<protein>
    <submittedName>
        <fullName evidence="2">Uncharacterized protein</fullName>
    </submittedName>
</protein>
<evidence type="ECO:0000256" key="1">
    <source>
        <dbReference type="SAM" id="Phobius"/>
    </source>
</evidence>
<evidence type="ECO:0000313" key="3">
    <source>
        <dbReference type="Proteomes" id="UP000266172"/>
    </source>
</evidence>
<dbReference type="Proteomes" id="UP000266172">
    <property type="component" value="Unassembled WGS sequence"/>
</dbReference>
<name>A0A395V566_9FIRM</name>
<dbReference type="EMBL" id="QRVL01000012">
    <property type="protein sequence ID" value="RGS38387.1"/>
    <property type="molecule type" value="Genomic_DNA"/>
</dbReference>
<gene>
    <name evidence="2" type="ORF">DWX93_12740</name>
</gene>
<accession>A0A395V566</accession>
<sequence length="95" mass="10627">MDMLWLEHISPEQLQMGIAVCSLLTVLLLIVTLHKINRIQRYIQKKQTGTDRMESAEFGSAFPAEGVSQCEAAAEGAKKYPADMLIDEVIEEVFS</sequence>
<evidence type="ECO:0000313" key="2">
    <source>
        <dbReference type="EMBL" id="RGS38387.1"/>
    </source>
</evidence>
<proteinExistence type="predicted"/>
<keyword evidence="1" id="KW-0472">Membrane</keyword>
<comment type="caution">
    <text evidence="2">The sequence shown here is derived from an EMBL/GenBank/DDBJ whole genome shotgun (WGS) entry which is preliminary data.</text>
</comment>
<keyword evidence="1" id="KW-1133">Transmembrane helix</keyword>
<feature type="transmembrane region" description="Helical" evidence="1">
    <location>
        <begin position="14"/>
        <end position="36"/>
    </location>
</feature>
<reference evidence="2 3" key="1">
    <citation type="submission" date="2018-08" db="EMBL/GenBank/DDBJ databases">
        <title>A genome reference for cultivated species of the human gut microbiota.</title>
        <authorList>
            <person name="Zou Y."/>
            <person name="Xue W."/>
            <person name="Luo G."/>
        </authorList>
    </citation>
    <scope>NUCLEOTIDE SEQUENCE [LARGE SCALE GENOMIC DNA]</scope>
    <source>
        <strain evidence="2 3">AF22-12AC</strain>
    </source>
</reference>
<keyword evidence="1" id="KW-0812">Transmembrane</keyword>
<organism evidence="2 3">
    <name type="scientific">Roseburia hominis</name>
    <dbReference type="NCBI Taxonomy" id="301301"/>
    <lineage>
        <taxon>Bacteria</taxon>
        <taxon>Bacillati</taxon>
        <taxon>Bacillota</taxon>
        <taxon>Clostridia</taxon>
        <taxon>Lachnospirales</taxon>
        <taxon>Lachnospiraceae</taxon>
        <taxon>Roseburia</taxon>
    </lineage>
</organism>
<dbReference type="AlphaFoldDB" id="A0A395V566"/>